<dbReference type="Gene3D" id="3.90.1570.10">
    <property type="entry name" value="tt1808, chain A"/>
    <property type="match status" value="1"/>
</dbReference>
<feature type="domain" description="Putative restriction endonuclease" evidence="1">
    <location>
        <begin position="25"/>
        <end position="175"/>
    </location>
</feature>
<dbReference type="CDD" id="cd06260">
    <property type="entry name" value="DUF820-like"/>
    <property type="match status" value="1"/>
</dbReference>
<dbReference type="InterPro" id="IPR008538">
    <property type="entry name" value="Uma2"/>
</dbReference>
<evidence type="ECO:0000259" key="1">
    <source>
        <dbReference type="Pfam" id="PF05685"/>
    </source>
</evidence>
<dbReference type="Pfam" id="PF05685">
    <property type="entry name" value="Uma2"/>
    <property type="match status" value="1"/>
</dbReference>
<protein>
    <recommendedName>
        <fullName evidence="1">Putative restriction endonuclease domain-containing protein</fullName>
    </recommendedName>
</protein>
<name>A0A7Z9BRT5_9CYAN</name>
<accession>A0A7Z9BRT5</accession>
<proteinExistence type="predicted"/>
<dbReference type="AlphaFoldDB" id="A0A7Z9BRT5"/>
<keyword evidence="3" id="KW-1185">Reference proteome</keyword>
<dbReference type="PANTHER" id="PTHR47152:SF1">
    <property type="entry name" value="SLL1186 PROTEIN"/>
    <property type="match status" value="1"/>
</dbReference>
<gene>
    <name evidence="2" type="ORF">PL9631_450052</name>
</gene>
<evidence type="ECO:0000313" key="2">
    <source>
        <dbReference type="EMBL" id="VXD19506.1"/>
    </source>
</evidence>
<dbReference type="SUPFAM" id="SSF52980">
    <property type="entry name" value="Restriction endonuclease-like"/>
    <property type="match status" value="1"/>
</dbReference>
<dbReference type="Proteomes" id="UP000182190">
    <property type="component" value="Unassembled WGS sequence"/>
</dbReference>
<dbReference type="EMBL" id="CZCS02000185">
    <property type="protein sequence ID" value="VXD19506.1"/>
    <property type="molecule type" value="Genomic_DNA"/>
</dbReference>
<dbReference type="InterPro" id="IPR011335">
    <property type="entry name" value="Restrct_endonuc-II-like"/>
</dbReference>
<comment type="caution">
    <text evidence="2">The sequence shown here is derived from an EMBL/GenBank/DDBJ whole genome shotgun (WGS) entry which is preliminary data.</text>
</comment>
<reference evidence="2" key="1">
    <citation type="submission" date="2019-10" db="EMBL/GenBank/DDBJ databases">
        <authorList>
            <consortium name="Genoscope - CEA"/>
            <person name="William W."/>
        </authorList>
    </citation>
    <scope>NUCLEOTIDE SEQUENCE [LARGE SCALE GENOMIC DNA]</scope>
    <source>
        <strain evidence="2">BBR_PRJEB10994</strain>
    </source>
</reference>
<dbReference type="InterPro" id="IPR012296">
    <property type="entry name" value="Nuclease_put_TT1808"/>
</dbReference>
<evidence type="ECO:0000313" key="3">
    <source>
        <dbReference type="Proteomes" id="UP000182190"/>
    </source>
</evidence>
<dbReference type="OrthoDB" id="427876at2"/>
<dbReference type="PANTHER" id="PTHR47152">
    <property type="entry name" value="SLR2084 PROTEIN-RELATED"/>
    <property type="match status" value="1"/>
</dbReference>
<sequence length="225" mass="25625">MVVTLELQQIDIQPGQHLTLRQVSWKEFEAILEEMGEHRASRVVYYQGVLEIRMPLPEHETKKELISDFVKILLDELELDSQTFGSTTFKRPEMTAGIEPDNCFYIQNAALMIGKQRVNLSVDPPPDLAIEVDVTSKTQLDAYLALGVPELWIYTEGKLQIFILQQGEYLSTETSQIFGNLPVIGGILQFLQQSEIIGDSAARRGFRQWVRYASGTLRDRNLIPK</sequence>
<dbReference type="RefSeq" id="WP_083618264.1">
    <property type="nucleotide sequence ID" value="NZ_LR735004.1"/>
</dbReference>
<organism evidence="2 3">
    <name type="scientific">Planktothrix paucivesiculata PCC 9631</name>
    <dbReference type="NCBI Taxonomy" id="671071"/>
    <lineage>
        <taxon>Bacteria</taxon>
        <taxon>Bacillati</taxon>
        <taxon>Cyanobacteriota</taxon>
        <taxon>Cyanophyceae</taxon>
        <taxon>Oscillatoriophycideae</taxon>
        <taxon>Oscillatoriales</taxon>
        <taxon>Microcoleaceae</taxon>
        <taxon>Planktothrix</taxon>
    </lineage>
</organism>